<keyword evidence="7" id="KW-0130">Cell adhesion</keyword>
<dbReference type="Pfam" id="PF08824">
    <property type="entry name" value="Serine_rich"/>
    <property type="match status" value="1"/>
</dbReference>
<keyword evidence="4 9" id="KW-0728">SH3 domain</keyword>
<feature type="non-terminal residue" evidence="11">
    <location>
        <position position="1"/>
    </location>
</feature>
<dbReference type="PANTHER" id="PTHR10654:SF18">
    <property type="entry name" value="IP17195P"/>
    <property type="match status" value="1"/>
</dbReference>
<dbReference type="OrthoDB" id="5983572at2759"/>
<feature type="domain" description="SH3" evidence="10">
    <location>
        <begin position="1"/>
        <end position="59"/>
    </location>
</feature>
<dbReference type="SMART" id="SM00326">
    <property type="entry name" value="SH3"/>
    <property type="match status" value="1"/>
</dbReference>
<dbReference type="Pfam" id="PF00018">
    <property type="entry name" value="SH3_1"/>
    <property type="match status" value="1"/>
</dbReference>
<evidence type="ECO:0000256" key="3">
    <source>
        <dbReference type="ARBA" id="ARBA00007848"/>
    </source>
</evidence>
<feature type="non-terminal residue" evidence="11">
    <location>
        <position position="608"/>
    </location>
</feature>
<dbReference type="GO" id="GO:0005886">
    <property type="term" value="C:plasma membrane"/>
    <property type="evidence" value="ECO:0007669"/>
    <property type="project" value="TreeGrafter"/>
</dbReference>
<protein>
    <recommendedName>
        <fullName evidence="10">SH3 domain-containing protein</fullName>
    </recommendedName>
</protein>
<dbReference type="SUPFAM" id="SSF50044">
    <property type="entry name" value="SH3-domain"/>
    <property type="match status" value="1"/>
</dbReference>
<evidence type="ECO:0000313" key="11">
    <source>
        <dbReference type="EMBL" id="ELT96193.1"/>
    </source>
</evidence>
<dbReference type="InterPro" id="IPR038319">
    <property type="entry name" value="Serine_rich_sf"/>
</dbReference>
<dbReference type="InterPro" id="IPR001452">
    <property type="entry name" value="SH3_domain"/>
</dbReference>
<dbReference type="PROSITE" id="PS50002">
    <property type="entry name" value="SH3"/>
    <property type="match status" value="1"/>
</dbReference>
<dbReference type="GO" id="GO:0007169">
    <property type="term" value="P:cell surface receptor protein tyrosine kinase signaling pathway"/>
    <property type="evidence" value="ECO:0007669"/>
    <property type="project" value="TreeGrafter"/>
</dbReference>
<evidence type="ECO:0000256" key="1">
    <source>
        <dbReference type="ARBA" id="ARBA00004246"/>
    </source>
</evidence>
<name>R7TQI8_CAPTE</name>
<dbReference type="FunFam" id="1.20.120.230:FF:000001">
    <property type="entry name" value="Breast cancer anti-estrogen resistance 1"/>
    <property type="match status" value="1"/>
</dbReference>
<dbReference type="InterPro" id="IPR037362">
    <property type="entry name" value="CAS_fam"/>
</dbReference>
<dbReference type="PANTHER" id="PTHR10654">
    <property type="entry name" value="CAS SCAFFOLDING PROTEIN"/>
    <property type="match status" value="1"/>
</dbReference>
<evidence type="ECO:0000256" key="7">
    <source>
        <dbReference type="ARBA" id="ARBA00022889"/>
    </source>
</evidence>
<dbReference type="OMA" id="NECEYSE"/>
<dbReference type="InterPro" id="IPR036028">
    <property type="entry name" value="SH3-like_dom_sf"/>
</dbReference>
<dbReference type="Gene3D" id="1.20.120.230">
    <property type="entry name" value="Alpha-catenin/vinculin-like"/>
    <property type="match status" value="1"/>
</dbReference>
<comment type="subcellular location">
    <subcellularLocation>
        <location evidence="1">Cell junction</location>
        <location evidence="1">Focal adhesion</location>
    </subcellularLocation>
    <subcellularLocation>
        <location evidence="2">Cytoplasm</location>
    </subcellularLocation>
</comment>
<dbReference type="FunFam" id="2.30.30.40:FF:000009">
    <property type="entry name" value="Breast cancer anti-estrogen resistance 1"/>
    <property type="match status" value="1"/>
</dbReference>
<dbReference type="Gene3D" id="2.30.30.40">
    <property type="entry name" value="SH3 Domains"/>
    <property type="match status" value="1"/>
</dbReference>
<dbReference type="STRING" id="283909.R7TQI8"/>
<dbReference type="CDD" id="cd11564">
    <property type="entry name" value="FAT-like_CAS_C"/>
    <property type="match status" value="1"/>
</dbReference>
<dbReference type="CDD" id="cd11844">
    <property type="entry name" value="SH3_CAS"/>
    <property type="match status" value="1"/>
</dbReference>
<gene>
    <name evidence="11" type="ORF">CAPTEDRAFT_32966</name>
</gene>
<dbReference type="GO" id="GO:0005925">
    <property type="term" value="C:focal adhesion"/>
    <property type="evidence" value="ECO:0007669"/>
    <property type="project" value="UniProtKB-SubCell"/>
</dbReference>
<dbReference type="EMBL" id="KB308886">
    <property type="protein sequence ID" value="ELT96193.1"/>
    <property type="molecule type" value="Genomic_DNA"/>
</dbReference>
<evidence type="ECO:0000256" key="4">
    <source>
        <dbReference type="ARBA" id="ARBA00022443"/>
    </source>
</evidence>
<sequence>LAKAVYDNLSETPDELAFRRGEVLTVIEQEPNDLQGWWLCSIRGKRGIVPANRLLSLAGDRSTVSILSTGSSGLSHRSSLDTTGQQDIYDVPPSARVATPLNNDCGDIYDTPPKARMVSKKGSSYSELNDLCKDPSYQEISEIPMKSQYDDYAVPSSDEACSSGDSGIVAPRVAYESLSSATKSFSPDNYDIPSAVAKDALREENSPDVAFQRLQMSDSGAVYDVPPQVTKDSSGQLPADWADRADPEPYEPLLLEADTALEVLARLQQDVHASASRLLSFVCKQWRTKESLDAKLHMIKLACMTVKTSLQEYLEFGQGVLATAQNVLPPGERGFSQDMNALLDPLLEGQLQIRKSLKTLDAIQWSHEKLERSPDSVGEDALDDLVATAKGIPTDARSLTLLIQGNAKRLFRAPEESVKSTDNLLCDVSFASLRPPKVKSSGLGPGFRDRLEQLERDAEKSVQVHTEAASFCAPQLHENDALILTFYAQEVNTHVGVLLNAIDAFMKCIDYNMPPKVFITHSKFVILAAHKLVYIGDTISRNLLNEKLRQQISAKGNTLCDALKATVVGTKNAALNYPSVSCSQEMVDKVVEVSQAAGDLKKVITQAS</sequence>
<evidence type="ECO:0000256" key="2">
    <source>
        <dbReference type="ARBA" id="ARBA00004496"/>
    </source>
</evidence>
<dbReference type="GO" id="GO:0016477">
    <property type="term" value="P:cell migration"/>
    <property type="evidence" value="ECO:0007669"/>
    <property type="project" value="TreeGrafter"/>
</dbReference>
<dbReference type="Pfam" id="PF12026">
    <property type="entry name" value="CAS_C"/>
    <property type="match status" value="1"/>
</dbReference>
<evidence type="ECO:0000256" key="9">
    <source>
        <dbReference type="PROSITE-ProRule" id="PRU00192"/>
    </source>
</evidence>
<comment type="similarity">
    <text evidence="3">Belongs to the CAS family.</text>
</comment>
<reference evidence="11" key="1">
    <citation type="journal article" date="2013" name="Nature">
        <title>Insights into bilaterian evolution from three spiralian genomes.</title>
        <authorList>
            <person name="Simakov O."/>
            <person name="Marletaz F."/>
            <person name="Cho S.J."/>
            <person name="Edsinger-Gonzales E."/>
            <person name="Havlak P."/>
            <person name="Hellsten U."/>
            <person name="Kuo D.H."/>
            <person name="Larsson T."/>
            <person name="Lv J."/>
            <person name="Arendt D."/>
            <person name="Savage R."/>
            <person name="Osoegawa K."/>
            <person name="de Jong P."/>
            <person name="Grimwood J."/>
            <person name="Chapman J.A."/>
            <person name="Shapiro H."/>
            <person name="Aerts A."/>
            <person name="Otillar R.P."/>
            <person name="Terry A.Y."/>
            <person name="Boore J.L."/>
            <person name="Grigoriev I.V."/>
            <person name="Lindberg D.R."/>
            <person name="Seaver E.C."/>
            <person name="Weisblat D.A."/>
            <person name="Putnam N.H."/>
            <person name="Rokhsar D.S."/>
        </authorList>
    </citation>
    <scope>NUCLEOTIDE SEQUENCE</scope>
    <source>
        <strain evidence="11">I ESC-2004</strain>
    </source>
</reference>
<evidence type="ECO:0000259" key="10">
    <source>
        <dbReference type="PROSITE" id="PS50002"/>
    </source>
</evidence>
<dbReference type="InterPro" id="IPR014928">
    <property type="entry name" value="Serine_rich_dom"/>
</dbReference>
<dbReference type="GO" id="GO:0007155">
    <property type="term" value="P:cell adhesion"/>
    <property type="evidence" value="ECO:0007669"/>
    <property type="project" value="UniProtKB-KW"/>
</dbReference>
<dbReference type="InterPro" id="IPR021901">
    <property type="entry name" value="CAS_C"/>
</dbReference>
<keyword evidence="5" id="KW-0963">Cytoplasm</keyword>
<keyword evidence="6" id="KW-0597">Phosphoprotein</keyword>
<keyword evidence="8" id="KW-0965">Cell junction</keyword>
<dbReference type="AlphaFoldDB" id="R7TQI8"/>
<evidence type="ECO:0000256" key="8">
    <source>
        <dbReference type="ARBA" id="ARBA00022949"/>
    </source>
</evidence>
<proteinExistence type="inferred from homology"/>
<evidence type="ECO:0000256" key="5">
    <source>
        <dbReference type="ARBA" id="ARBA00022490"/>
    </source>
</evidence>
<dbReference type="HOGENOM" id="CLU_017000_1_1_1"/>
<dbReference type="Gene3D" id="1.20.120.830">
    <property type="entry name" value="Serine-rich domain"/>
    <property type="match status" value="1"/>
</dbReference>
<evidence type="ECO:0000256" key="6">
    <source>
        <dbReference type="ARBA" id="ARBA00022553"/>
    </source>
</evidence>
<organism evidence="11">
    <name type="scientific">Capitella teleta</name>
    <name type="common">Polychaete worm</name>
    <dbReference type="NCBI Taxonomy" id="283909"/>
    <lineage>
        <taxon>Eukaryota</taxon>
        <taxon>Metazoa</taxon>
        <taxon>Spiralia</taxon>
        <taxon>Lophotrochozoa</taxon>
        <taxon>Annelida</taxon>
        <taxon>Polychaeta</taxon>
        <taxon>Sedentaria</taxon>
        <taxon>Scolecida</taxon>
        <taxon>Capitellidae</taxon>
        <taxon>Capitella</taxon>
    </lineage>
</organism>
<dbReference type="GO" id="GO:0005737">
    <property type="term" value="C:cytoplasm"/>
    <property type="evidence" value="ECO:0007669"/>
    <property type="project" value="UniProtKB-SubCell"/>
</dbReference>
<accession>R7TQI8</accession>